<keyword evidence="3" id="KW-1185">Reference proteome</keyword>
<dbReference type="Proteomes" id="UP000663829">
    <property type="component" value="Unassembled WGS sequence"/>
</dbReference>
<dbReference type="EMBL" id="CAJOBC010004994">
    <property type="protein sequence ID" value="CAF3847800.1"/>
    <property type="molecule type" value="Genomic_DNA"/>
</dbReference>
<name>A0A814MSL1_9BILA</name>
<protein>
    <submittedName>
        <fullName evidence="1">Uncharacterized protein</fullName>
    </submittedName>
</protein>
<dbReference type="EMBL" id="CAJNOQ010004993">
    <property type="protein sequence ID" value="CAF1081970.1"/>
    <property type="molecule type" value="Genomic_DNA"/>
</dbReference>
<dbReference type="Proteomes" id="UP000681722">
    <property type="component" value="Unassembled WGS sequence"/>
</dbReference>
<evidence type="ECO:0000313" key="1">
    <source>
        <dbReference type="EMBL" id="CAF1081970.1"/>
    </source>
</evidence>
<organism evidence="1 3">
    <name type="scientific">Didymodactylos carnosus</name>
    <dbReference type="NCBI Taxonomy" id="1234261"/>
    <lineage>
        <taxon>Eukaryota</taxon>
        <taxon>Metazoa</taxon>
        <taxon>Spiralia</taxon>
        <taxon>Gnathifera</taxon>
        <taxon>Rotifera</taxon>
        <taxon>Eurotatoria</taxon>
        <taxon>Bdelloidea</taxon>
        <taxon>Philodinida</taxon>
        <taxon>Philodinidae</taxon>
        <taxon>Didymodactylos</taxon>
    </lineage>
</organism>
<proteinExistence type="predicted"/>
<accession>A0A814MSL1</accession>
<comment type="caution">
    <text evidence="1">The sequence shown here is derived from an EMBL/GenBank/DDBJ whole genome shotgun (WGS) entry which is preliminary data.</text>
</comment>
<evidence type="ECO:0000313" key="3">
    <source>
        <dbReference type="Proteomes" id="UP000663829"/>
    </source>
</evidence>
<dbReference type="AlphaFoldDB" id="A0A814MSL1"/>
<gene>
    <name evidence="1" type="ORF">GPM918_LOCUS17816</name>
    <name evidence="2" type="ORF">SRO942_LOCUS17815</name>
</gene>
<evidence type="ECO:0000313" key="2">
    <source>
        <dbReference type="EMBL" id="CAF3847800.1"/>
    </source>
</evidence>
<sequence length="117" mass="13311">MKKTRVPHRNGKQIDIRCTGYGKDYGSYDTYIIKPPIDQDKYELLLQSTDVVVGGVTGGEERIIFEMKTVSNIQSYNPCPIIKAYHLHPSGIRNYDPYLVVDNYGRSLSVPVIDYLP</sequence>
<reference evidence="1" key="1">
    <citation type="submission" date="2021-02" db="EMBL/GenBank/DDBJ databases">
        <authorList>
            <person name="Nowell W R."/>
        </authorList>
    </citation>
    <scope>NUCLEOTIDE SEQUENCE</scope>
</reference>
<dbReference type="OrthoDB" id="2327265at2759"/>